<evidence type="ECO:0000256" key="3">
    <source>
        <dbReference type="ARBA" id="ARBA00005842"/>
    </source>
</evidence>
<comment type="function">
    <text evidence="2 10 12">Catalyzes the transfer of a dimethylallyl group onto the adenine at position 37 in tRNAs that read codons beginning with uridine, leading to the formation of N6-(dimethylallyl)adenosine (i(6)A).</text>
</comment>
<feature type="region of interest" description="Interaction with substrate tRNA" evidence="10">
    <location>
        <begin position="35"/>
        <end position="38"/>
    </location>
</feature>
<dbReference type="PANTHER" id="PTHR11088">
    <property type="entry name" value="TRNA DIMETHYLALLYLTRANSFERASE"/>
    <property type="match status" value="1"/>
</dbReference>
<evidence type="ECO:0000256" key="11">
    <source>
        <dbReference type="RuleBase" id="RU003783"/>
    </source>
</evidence>
<dbReference type="HAMAP" id="MF_00185">
    <property type="entry name" value="IPP_trans"/>
    <property type="match status" value="1"/>
</dbReference>
<dbReference type="Gene3D" id="3.40.50.300">
    <property type="entry name" value="P-loop containing nucleotide triphosphate hydrolases"/>
    <property type="match status" value="1"/>
</dbReference>
<dbReference type="Gene3D" id="1.10.20.140">
    <property type="match status" value="1"/>
</dbReference>
<evidence type="ECO:0000256" key="4">
    <source>
        <dbReference type="ARBA" id="ARBA00022679"/>
    </source>
</evidence>
<comment type="subunit">
    <text evidence="10">Monomer.</text>
</comment>
<evidence type="ECO:0000313" key="14">
    <source>
        <dbReference type="EMBL" id="SEQ38841.1"/>
    </source>
</evidence>
<evidence type="ECO:0000256" key="7">
    <source>
        <dbReference type="ARBA" id="ARBA00022840"/>
    </source>
</evidence>
<comment type="catalytic activity">
    <reaction evidence="9 10 11">
        <text>adenosine(37) in tRNA + dimethylallyl diphosphate = N(6)-dimethylallyladenosine(37) in tRNA + diphosphate</text>
        <dbReference type="Rhea" id="RHEA:26482"/>
        <dbReference type="Rhea" id="RHEA-COMP:10162"/>
        <dbReference type="Rhea" id="RHEA-COMP:10375"/>
        <dbReference type="ChEBI" id="CHEBI:33019"/>
        <dbReference type="ChEBI" id="CHEBI:57623"/>
        <dbReference type="ChEBI" id="CHEBI:74411"/>
        <dbReference type="ChEBI" id="CHEBI:74415"/>
        <dbReference type="EC" id="2.5.1.75"/>
    </reaction>
</comment>
<reference evidence="14 15" key="1">
    <citation type="submission" date="2016-10" db="EMBL/GenBank/DDBJ databases">
        <authorList>
            <person name="de Groot N.N."/>
        </authorList>
    </citation>
    <scope>NUCLEOTIDE SEQUENCE [LARGE SCALE GENOMIC DNA]</scope>
    <source>
        <strain evidence="14 15">A52C2</strain>
    </source>
</reference>
<accession>A0A1H9FLP1</accession>
<organism evidence="14 15">
    <name type="scientific">Faunimonas pinastri</name>
    <dbReference type="NCBI Taxonomy" id="1855383"/>
    <lineage>
        <taxon>Bacteria</taxon>
        <taxon>Pseudomonadati</taxon>
        <taxon>Pseudomonadota</taxon>
        <taxon>Alphaproteobacteria</taxon>
        <taxon>Hyphomicrobiales</taxon>
        <taxon>Afifellaceae</taxon>
        <taxon>Faunimonas</taxon>
    </lineage>
</organism>
<sequence>MLIAGPTASGKSAAAASLAVHAMDRGRAAAVINADSMQVYGGLRVLTARPDVEAEADVPHRLYGHVPPSERYSVGRWLGDIAPVLAEARAQGALAIVVGGTGLYFRALTEGLTAVPEIAQEIRRRWLEALEQSGPEELHALLSERDPATASRLKPGDSTRIVRALEVLDATGRSLLDWQEQETSAPLLPAGSARRLVLSPERPVLYGRIDRRFEGMVAAGALDEVRDLLKLELSPELPAMKAIGVREFAAVLAGEMEPADAIARAQQETRRYAKRQGTWFRNQMSDWERIDA</sequence>
<keyword evidence="6 10" id="KW-0547">Nucleotide-binding</keyword>
<dbReference type="InterPro" id="IPR027417">
    <property type="entry name" value="P-loop_NTPase"/>
</dbReference>
<dbReference type="NCBIfam" id="TIGR00174">
    <property type="entry name" value="miaA"/>
    <property type="match status" value="1"/>
</dbReference>
<keyword evidence="8 10" id="KW-0460">Magnesium</keyword>
<evidence type="ECO:0000256" key="8">
    <source>
        <dbReference type="ARBA" id="ARBA00022842"/>
    </source>
</evidence>
<comment type="caution">
    <text evidence="10">Lacks conserved residue(s) required for the propagation of feature annotation.</text>
</comment>
<keyword evidence="15" id="KW-1185">Reference proteome</keyword>
<keyword evidence="7 10" id="KW-0067">ATP-binding</keyword>
<dbReference type="Proteomes" id="UP000199647">
    <property type="component" value="Unassembled WGS sequence"/>
</dbReference>
<feature type="site" description="Interaction with substrate tRNA" evidence="10">
    <location>
        <position position="123"/>
    </location>
</feature>
<dbReference type="Pfam" id="PF01715">
    <property type="entry name" value="IPPT"/>
    <property type="match status" value="1"/>
</dbReference>
<keyword evidence="4 10" id="KW-0808">Transferase</keyword>
<evidence type="ECO:0000256" key="12">
    <source>
        <dbReference type="RuleBase" id="RU003784"/>
    </source>
</evidence>
<evidence type="ECO:0000256" key="9">
    <source>
        <dbReference type="ARBA" id="ARBA00049563"/>
    </source>
</evidence>
<dbReference type="InterPro" id="IPR018022">
    <property type="entry name" value="IPT"/>
</dbReference>
<evidence type="ECO:0000256" key="13">
    <source>
        <dbReference type="RuleBase" id="RU003785"/>
    </source>
</evidence>
<evidence type="ECO:0000256" key="1">
    <source>
        <dbReference type="ARBA" id="ARBA00001946"/>
    </source>
</evidence>
<dbReference type="STRING" id="1855383.SAMN05216548_104153"/>
<dbReference type="GO" id="GO:0052381">
    <property type="term" value="F:tRNA dimethylallyltransferase activity"/>
    <property type="evidence" value="ECO:0007669"/>
    <property type="project" value="UniProtKB-UniRule"/>
</dbReference>
<evidence type="ECO:0000313" key="15">
    <source>
        <dbReference type="Proteomes" id="UP000199647"/>
    </source>
</evidence>
<evidence type="ECO:0000256" key="5">
    <source>
        <dbReference type="ARBA" id="ARBA00022694"/>
    </source>
</evidence>
<dbReference type="EMBL" id="FOFG01000004">
    <property type="protein sequence ID" value="SEQ38841.1"/>
    <property type="molecule type" value="Genomic_DNA"/>
</dbReference>
<comment type="cofactor">
    <cofactor evidence="1 10">
        <name>Mg(2+)</name>
        <dbReference type="ChEBI" id="CHEBI:18420"/>
    </cofactor>
</comment>
<dbReference type="GO" id="GO:0005524">
    <property type="term" value="F:ATP binding"/>
    <property type="evidence" value="ECO:0007669"/>
    <property type="project" value="UniProtKB-UniRule"/>
</dbReference>
<feature type="binding site" evidence="10">
    <location>
        <begin position="7"/>
        <end position="12"/>
    </location>
    <ligand>
        <name>substrate</name>
    </ligand>
</feature>
<evidence type="ECO:0000256" key="10">
    <source>
        <dbReference type="HAMAP-Rule" id="MF_00185"/>
    </source>
</evidence>
<gene>
    <name evidence="10" type="primary">miaA</name>
    <name evidence="14" type="ORF">SAMN05216548_104153</name>
</gene>
<name>A0A1H9FLP1_9HYPH</name>
<dbReference type="PANTHER" id="PTHR11088:SF60">
    <property type="entry name" value="TRNA DIMETHYLALLYLTRANSFERASE"/>
    <property type="match status" value="1"/>
</dbReference>
<dbReference type="EC" id="2.5.1.75" evidence="10"/>
<proteinExistence type="inferred from homology"/>
<dbReference type="GO" id="GO:0006400">
    <property type="term" value="P:tRNA modification"/>
    <property type="evidence" value="ECO:0007669"/>
    <property type="project" value="TreeGrafter"/>
</dbReference>
<comment type="similarity">
    <text evidence="3 10 13">Belongs to the IPP transferase family.</text>
</comment>
<evidence type="ECO:0000256" key="2">
    <source>
        <dbReference type="ARBA" id="ARBA00003213"/>
    </source>
</evidence>
<protein>
    <recommendedName>
        <fullName evidence="10">tRNA dimethylallyltransferase</fullName>
        <ecNumber evidence="10">2.5.1.75</ecNumber>
    </recommendedName>
    <alternativeName>
        <fullName evidence="10">Dimethylallyl diphosphate:tRNA dimethylallyltransferase</fullName>
        <shortName evidence="10">DMAPP:tRNA dimethylallyltransferase</shortName>
        <shortName evidence="10">DMATase</shortName>
    </alternativeName>
    <alternativeName>
        <fullName evidence="10">Isopentenyl-diphosphate:tRNA isopentenyltransferase</fullName>
        <shortName evidence="10">IPP transferase</shortName>
        <shortName evidence="10">IPPT</shortName>
        <shortName evidence="10">IPTase</shortName>
    </alternativeName>
</protein>
<feature type="binding site" evidence="10">
    <location>
        <begin position="5"/>
        <end position="12"/>
    </location>
    <ligand>
        <name>ATP</name>
        <dbReference type="ChEBI" id="CHEBI:30616"/>
    </ligand>
</feature>
<dbReference type="InterPro" id="IPR039657">
    <property type="entry name" value="Dimethylallyltransferase"/>
</dbReference>
<feature type="site" description="Interaction with substrate tRNA" evidence="10">
    <location>
        <position position="101"/>
    </location>
</feature>
<evidence type="ECO:0000256" key="6">
    <source>
        <dbReference type="ARBA" id="ARBA00022741"/>
    </source>
</evidence>
<keyword evidence="5 10" id="KW-0819">tRNA processing</keyword>
<dbReference type="AlphaFoldDB" id="A0A1H9FLP1"/>
<dbReference type="SUPFAM" id="SSF52540">
    <property type="entry name" value="P-loop containing nucleoside triphosphate hydrolases"/>
    <property type="match status" value="1"/>
</dbReference>